<dbReference type="PROSITE" id="PS51186">
    <property type="entry name" value="GNAT"/>
    <property type="match status" value="1"/>
</dbReference>
<dbReference type="CDD" id="cd04301">
    <property type="entry name" value="NAT_SF"/>
    <property type="match status" value="1"/>
</dbReference>
<dbReference type="AlphaFoldDB" id="A0A2I1R342"/>
<dbReference type="InterPro" id="IPR016181">
    <property type="entry name" value="Acyl_CoA_acyltransferase"/>
</dbReference>
<evidence type="ECO:0000313" key="3">
    <source>
        <dbReference type="Proteomes" id="UP000234662"/>
    </source>
</evidence>
<evidence type="ECO:0000313" key="2">
    <source>
        <dbReference type="EMBL" id="PKZ63540.1"/>
    </source>
</evidence>
<comment type="caution">
    <text evidence="2">The sequence shown here is derived from an EMBL/GenBank/DDBJ whole genome shotgun (WGS) entry which is preliminary data.</text>
</comment>
<dbReference type="Gene3D" id="3.40.630.30">
    <property type="match status" value="1"/>
</dbReference>
<sequence length="185" mass="20131">MHRYVIRDARSDDAQQIAAAHVAIWKATYPGMVDQTKLDAFDVAHALARRRQSLGTPTEQAARGIRTICAVLTATGEIVGFATSGPARDDDPPAPTELWSLNVLPDHHGSGVALELMTSVLGGADVPAYLWVVRDNARAVAFYRAHGFELDGVTRFDPDWDCHETRMATTHLSGDAVGVDTPWVR</sequence>
<dbReference type="Pfam" id="PF00583">
    <property type="entry name" value="Acetyltransf_1"/>
    <property type="match status" value="1"/>
</dbReference>
<name>A0A2I1R342_9ACTN</name>
<evidence type="ECO:0000259" key="1">
    <source>
        <dbReference type="PROSITE" id="PS51186"/>
    </source>
</evidence>
<organism evidence="2 3">
    <name type="scientific">Gordonia terrae</name>
    <dbReference type="NCBI Taxonomy" id="2055"/>
    <lineage>
        <taxon>Bacteria</taxon>
        <taxon>Bacillati</taxon>
        <taxon>Actinomycetota</taxon>
        <taxon>Actinomycetes</taxon>
        <taxon>Mycobacteriales</taxon>
        <taxon>Gordoniaceae</taxon>
        <taxon>Gordonia</taxon>
    </lineage>
</organism>
<proteinExistence type="predicted"/>
<keyword evidence="2" id="KW-0808">Transferase</keyword>
<protein>
    <submittedName>
        <fullName evidence="2">GNAT family N-acetyltransferase</fullName>
    </submittedName>
</protein>
<gene>
    <name evidence="2" type="ORF">CYJ73_20965</name>
</gene>
<dbReference type="SUPFAM" id="SSF55729">
    <property type="entry name" value="Acyl-CoA N-acyltransferases (Nat)"/>
    <property type="match status" value="1"/>
</dbReference>
<feature type="domain" description="N-acetyltransferase" evidence="1">
    <location>
        <begin position="4"/>
        <end position="172"/>
    </location>
</feature>
<dbReference type="Proteomes" id="UP000234662">
    <property type="component" value="Unassembled WGS sequence"/>
</dbReference>
<reference evidence="2 3" key="1">
    <citation type="submission" date="2017-12" db="EMBL/GenBank/DDBJ databases">
        <title>Phylogenetic diversity of female urinary microbiome.</title>
        <authorList>
            <person name="Thomas-White K."/>
            <person name="Wolfe A.J."/>
        </authorList>
    </citation>
    <scope>NUCLEOTIDE SEQUENCE [LARGE SCALE GENOMIC DNA]</scope>
    <source>
        <strain evidence="2 3">UMB0777</strain>
    </source>
</reference>
<dbReference type="GO" id="GO:0016747">
    <property type="term" value="F:acyltransferase activity, transferring groups other than amino-acyl groups"/>
    <property type="evidence" value="ECO:0007669"/>
    <property type="project" value="InterPro"/>
</dbReference>
<dbReference type="RefSeq" id="WP_101822011.1">
    <property type="nucleotide sequence ID" value="NZ_PKJC01000023.1"/>
</dbReference>
<dbReference type="EMBL" id="PKJC01000023">
    <property type="protein sequence ID" value="PKZ63540.1"/>
    <property type="molecule type" value="Genomic_DNA"/>
</dbReference>
<dbReference type="InterPro" id="IPR000182">
    <property type="entry name" value="GNAT_dom"/>
</dbReference>
<accession>A0A2I1R342</accession>